<feature type="transmembrane region" description="Helical" evidence="6">
    <location>
        <begin position="60"/>
        <end position="83"/>
    </location>
</feature>
<feature type="transmembrane region" description="Helical" evidence="6">
    <location>
        <begin position="417"/>
        <end position="439"/>
    </location>
</feature>
<keyword evidence="4 7" id="KW-0808">Transferase</keyword>
<dbReference type="EMBL" id="QFRJ01000006">
    <property type="protein sequence ID" value="PWH85401.1"/>
    <property type="molecule type" value="Genomic_DNA"/>
</dbReference>
<comment type="subcellular location">
    <subcellularLocation>
        <location evidence="1">Cell membrane</location>
    </subcellularLocation>
</comment>
<dbReference type="PANTHER" id="PTHR22913:SF12">
    <property type="entry name" value="MANNURONAN SYNTHASE"/>
    <property type="match status" value="1"/>
</dbReference>
<evidence type="ECO:0000313" key="8">
    <source>
        <dbReference type="Proteomes" id="UP000245370"/>
    </source>
</evidence>
<evidence type="ECO:0000256" key="4">
    <source>
        <dbReference type="ARBA" id="ARBA00022679"/>
    </source>
</evidence>
<dbReference type="PANTHER" id="PTHR22913">
    <property type="entry name" value="HYALURONAN SYNTHASE"/>
    <property type="match status" value="1"/>
</dbReference>
<sequence>MVVRKINKLKTKTVFSFLDYSILINTLLIIVGSGFILFHFQDQFSEIRKLRFNSTFVSVLFYFTVSILTFKILFFIFLLVNFLKYKPVQSVRDKELPNLTIIVPAYNEGAFVFDTLKSIAKSNYPKDKIQLIAIDDGSKDDTWEWMQKANSELGEFLSIYQQPENKGKRHALYRGFKIATGDVMVTIDSDSLIYGNTLRNLVSPFVVNPKCGAVAGNVKIQNAKKAIIPKMLNVSFAYSFGFIRAAQGNMKSVLCTPGALSAYKKEAVMSCLEEWINQTFMGVNTDIGEDRAMTNMILKQGYDTMFQSNASVATNIPENYSVLRKMFTRWERSNVRENIMMTKFAFKDFRSGNKTSPRILLTNQWLSILTAYPSLIIMLISLVMYPLLFISSTIISIALFSLIPAMYYAIKYSKRHSLWIFTYNIFYLFTLFWITPYAILTASRRGWLTRSPAETVIT</sequence>
<dbReference type="SUPFAM" id="SSF53448">
    <property type="entry name" value="Nucleotide-diphospho-sugar transferases"/>
    <property type="match status" value="1"/>
</dbReference>
<evidence type="ECO:0000256" key="1">
    <source>
        <dbReference type="ARBA" id="ARBA00004236"/>
    </source>
</evidence>
<comment type="caution">
    <text evidence="7">The sequence shown here is derived from an EMBL/GenBank/DDBJ whole genome shotgun (WGS) entry which is preliminary data.</text>
</comment>
<dbReference type="OrthoDB" id="9766299at2"/>
<dbReference type="GO" id="GO:0030213">
    <property type="term" value="P:hyaluronan biosynthetic process"/>
    <property type="evidence" value="ECO:0007669"/>
    <property type="project" value="TreeGrafter"/>
</dbReference>
<dbReference type="Pfam" id="PF13641">
    <property type="entry name" value="Glyco_tranf_2_3"/>
    <property type="match status" value="1"/>
</dbReference>
<organism evidence="7 8">
    <name type="scientific">Brumimicrobium oceani</name>
    <dbReference type="NCBI Taxonomy" id="2100725"/>
    <lineage>
        <taxon>Bacteria</taxon>
        <taxon>Pseudomonadati</taxon>
        <taxon>Bacteroidota</taxon>
        <taxon>Flavobacteriia</taxon>
        <taxon>Flavobacteriales</taxon>
        <taxon>Crocinitomicaceae</taxon>
        <taxon>Brumimicrobium</taxon>
    </lineage>
</organism>
<dbReference type="AlphaFoldDB" id="A0A2U2XCG7"/>
<keyword evidence="5 6" id="KW-0472">Membrane</keyword>
<proteinExistence type="predicted"/>
<dbReference type="GO" id="GO:0050501">
    <property type="term" value="F:hyaluronan synthase activity"/>
    <property type="evidence" value="ECO:0007669"/>
    <property type="project" value="TreeGrafter"/>
</dbReference>
<protein>
    <submittedName>
        <fullName evidence="7">Glycosyl transferase family 2</fullName>
    </submittedName>
</protein>
<keyword evidence="3" id="KW-0328">Glycosyltransferase</keyword>
<keyword evidence="2" id="KW-1003">Cell membrane</keyword>
<dbReference type="CDD" id="cd06423">
    <property type="entry name" value="CESA_like"/>
    <property type="match status" value="1"/>
</dbReference>
<evidence type="ECO:0000256" key="6">
    <source>
        <dbReference type="SAM" id="Phobius"/>
    </source>
</evidence>
<keyword evidence="6" id="KW-1133">Transmembrane helix</keyword>
<reference evidence="7 8" key="1">
    <citation type="submission" date="2018-05" db="EMBL/GenBank/DDBJ databases">
        <title>Brumimicrobium oceani sp. nov., isolated from coastal sediment.</title>
        <authorList>
            <person name="Kou Y."/>
        </authorList>
    </citation>
    <scope>NUCLEOTIDE SEQUENCE [LARGE SCALE GENOMIC DNA]</scope>
    <source>
        <strain evidence="7 8">C305</strain>
    </source>
</reference>
<keyword evidence="6" id="KW-0812">Transmembrane</keyword>
<evidence type="ECO:0000256" key="5">
    <source>
        <dbReference type="ARBA" id="ARBA00023136"/>
    </source>
</evidence>
<dbReference type="Gene3D" id="3.90.550.10">
    <property type="entry name" value="Spore Coat Polysaccharide Biosynthesis Protein SpsA, Chain A"/>
    <property type="match status" value="1"/>
</dbReference>
<feature type="transmembrane region" description="Helical" evidence="6">
    <location>
        <begin position="20"/>
        <end position="40"/>
    </location>
</feature>
<dbReference type="Proteomes" id="UP000245370">
    <property type="component" value="Unassembled WGS sequence"/>
</dbReference>
<dbReference type="GO" id="GO:0005886">
    <property type="term" value="C:plasma membrane"/>
    <property type="evidence" value="ECO:0007669"/>
    <property type="project" value="UniProtKB-SubCell"/>
</dbReference>
<keyword evidence="8" id="KW-1185">Reference proteome</keyword>
<evidence type="ECO:0000256" key="2">
    <source>
        <dbReference type="ARBA" id="ARBA00022475"/>
    </source>
</evidence>
<reference evidence="7 8" key="2">
    <citation type="submission" date="2018-05" db="EMBL/GenBank/DDBJ databases">
        <authorList>
            <person name="Lanie J.A."/>
            <person name="Ng W.-L."/>
            <person name="Kazmierczak K.M."/>
            <person name="Andrzejewski T.M."/>
            <person name="Davidsen T.M."/>
            <person name="Wayne K.J."/>
            <person name="Tettelin H."/>
            <person name="Glass J.I."/>
            <person name="Rusch D."/>
            <person name="Podicherti R."/>
            <person name="Tsui H.-C.T."/>
            <person name="Winkler M.E."/>
        </authorList>
    </citation>
    <scope>NUCLEOTIDE SEQUENCE [LARGE SCALE GENOMIC DNA]</scope>
    <source>
        <strain evidence="7 8">C305</strain>
    </source>
</reference>
<accession>A0A2U2XCG7</accession>
<dbReference type="InterPro" id="IPR029044">
    <property type="entry name" value="Nucleotide-diphossugar_trans"/>
</dbReference>
<name>A0A2U2XCG7_9FLAO</name>
<evidence type="ECO:0000313" key="7">
    <source>
        <dbReference type="EMBL" id="PWH85401.1"/>
    </source>
</evidence>
<gene>
    <name evidence="7" type="ORF">DIT68_09070</name>
</gene>
<dbReference type="GO" id="GO:0085029">
    <property type="term" value="P:extracellular matrix assembly"/>
    <property type="evidence" value="ECO:0007669"/>
    <property type="project" value="TreeGrafter"/>
</dbReference>
<evidence type="ECO:0000256" key="3">
    <source>
        <dbReference type="ARBA" id="ARBA00022676"/>
    </source>
</evidence>
<feature type="transmembrane region" description="Helical" evidence="6">
    <location>
        <begin position="365"/>
        <end position="383"/>
    </location>
</feature>
<feature type="transmembrane region" description="Helical" evidence="6">
    <location>
        <begin position="389"/>
        <end position="410"/>
    </location>
</feature>